<gene>
    <name evidence="2" type="ORF">SAMN05444583_10583</name>
</gene>
<dbReference type="GO" id="GO:0016835">
    <property type="term" value="F:carbon-oxygen lyase activity"/>
    <property type="evidence" value="ECO:0007669"/>
    <property type="project" value="InterPro"/>
</dbReference>
<dbReference type="EMBL" id="FOAW01000005">
    <property type="protein sequence ID" value="SEK99513.1"/>
    <property type="molecule type" value="Genomic_DNA"/>
</dbReference>
<dbReference type="InterPro" id="IPR036263">
    <property type="entry name" value="Chorismate_II_sf"/>
</dbReference>
<reference evidence="3" key="1">
    <citation type="submission" date="2016-10" db="EMBL/GenBank/DDBJ databases">
        <authorList>
            <person name="Varghese N."/>
            <person name="Submissions S."/>
        </authorList>
    </citation>
    <scope>NUCLEOTIDE SEQUENCE [LARGE SCALE GENOMIC DNA]</scope>
    <source>
        <strain evidence="3">DSM 44675</strain>
    </source>
</reference>
<dbReference type="OrthoDB" id="4479197at2"/>
<dbReference type="Pfam" id="PF01817">
    <property type="entry name" value="CM_2"/>
    <property type="match status" value="1"/>
</dbReference>
<dbReference type="Proteomes" id="UP000198677">
    <property type="component" value="Unassembled WGS sequence"/>
</dbReference>
<dbReference type="InterPro" id="IPR036979">
    <property type="entry name" value="CM_dom_sf"/>
</dbReference>
<dbReference type="InterPro" id="IPR008241">
    <property type="entry name" value="Isochorismate_pyruvate-lyase"/>
</dbReference>
<dbReference type="SMART" id="SM00830">
    <property type="entry name" value="CM_2"/>
    <property type="match status" value="1"/>
</dbReference>
<evidence type="ECO:0000313" key="3">
    <source>
        <dbReference type="Proteomes" id="UP000198677"/>
    </source>
</evidence>
<feature type="domain" description="Chorismate mutase" evidence="1">
    <location>
        <begin position="15"/>
        <end position="106"/>
    </location>
</feature>
<evidence type="ECO:0000259" key="1">
    <source>
        <dbReference type="PROSITE" id="PS51168"/>
    </source>
</evidence>
<keyword evidence="3" id="KW-1185">Reference proteome</keyword>
<sequence length="124" mass="13838">MDTSNGSHGAGNGFSAAQRELEVLRTELDDVDRHLLEDVRARIEVCTRIAKVKRRHSIPMMQPQRVGFVQDRAQTYAVEHELSPDFFRSLYELLIRETCRVEDLIIDADGSEPEGASGPSGRGG</sequence>
<dbReference type="SUPFAM" id="SSF48600">
    <property type="entry name" value="Chorismate mutase II"/>
    <property type="match status" value="1"/>
</dbReference>
<dbReference type="GO" id="GO:0004106">
    <property type="term" value="F:chorismate mutase activity"/>
    <property type="evidence" value="ECO:0007669"/>
    <property type="project" value="InterPro"/>
</dbReference>
<dbReference type="AlphaFoldDB" id="A0A1H7LKJ5"/>
<dbReference type="RefSeq" id="WP_051637367.1">
    <property type="nucleotide sequence ID" value="NZ_FOAW01000005.1"/>
</dbReference>
<dbReference type="NCBIfam" id="TIGR01803">
    <property type="entry name" value="CM-like"/>
    <property type="match status" value="1"/>
</dbReference>
<dbReference type="GO" id="GO:0009697">
    <property type="term" value="P:salicylic acid biosynthetic process"/>
    <property type="evidence" value="ECO:0007669"/>
    <property type="project" value="InterPro"/>
</dbReference>
<dbReference type="GO" id="GO:0046417">
    <property type="term" value="P:chorismate metabolic process"/>
    <property type="evidence" value="ECO:0007669"/>
    <property type="project" value="InterPro"/>
</dbReference>
<accession>A0A1H7LKJ5</accession>
<dbReference type="PROSITE" id="PS51168">
    <property type="entry name" value="CHORISMATE_MUT_2"/>
    <property type="match status" value="1"/>
</dbReference>
<organism evidence="2 3">
    <name type="scientific">Rhodococcus maanshanensis</name>
    <dbReference type="NCBI Taxonomy" id="183556"/>
    <lineage>
        <taxon>Bacteria</taxon>
        <taxon>Bacillati</taxon>
        <taxon>Actinomycetota</taxon>
        <taxon>Actinomycetes</taxon>
        <taxon>Mycobacteriales</taxon>
        <taxon>Nocardiaceae</taxon>
        <taxon>Rhodococcus</taxon>
    </lineage>
</organism>
<proteinExistence type="predicted"/>
<dbReference type="InterPro" id="IPR002701">
    <property type="entry name" value="CM_II_prokaryot"/>
</dbReference>
<dbReference type="Gene3D" id="1.20.59.10">
    <property type="entry name" value="Chorismate mutase"/>
    <property type="match status" value="1"/>
</dbReference>
<protein>
    <submittedName>
        <fullName evidence="2">Chorismate mutase</fullName>
    </submittedName>
</protein>
<evidence type="ECO:0000313" key="2">
    <source>
        <dbReference type="EMBL" id="SEK99513.1"/>
    </source>
</evidence>
<name>A0A1H7LKJ5_9NOCA</name>